<dbReference type="Proteomes" id="UP000054735">
    <property type="component" value="Unassembled WGS sequence"/>
</dbReference>
<evidence type="ECO:0000256" key="2">
    <source>
        <dbReference type="SAM" id="Phobius"/>
    </source>
</evidence>
<feature type="transmembrane region" description="Helical" evidence="2">
    <location>
        <begin position="36"/>
        <end position="55"/>
    </location>
</feature>
<dbReference type="EMBL" id="LNXT01000044">
    <property type="protein sequence ID" value="KTC68835.1"/>
    <property type="molecule type" value="Genomic_DNA"/>
</dbReference>
<evidence type="ECO:0000313" key="6">
    <source>
        <dbReference type="Proteomes" id="UP000255066"/>
    </source>
</evidence>
<accession>A0A378IDW9</accession>
<name>A0A378IDW9_9GAMM</name>
<sequence>MGKWLRRHWKLLTAILLALLAATAVGCLVAFFPPALPAIAGLVLFNGWHPFLFLLSMGVVKATFAAAGVAAAAALFFSAVVNLFSWVIQGLDNLINPPNQDKMPNLTEQDYSDFYGETTQTTYQQILQGLDFDLEPPEQDNSASCGCFGGGKDRLWGNGQPVNPEQEILHRPLTAPALQ</sequence>
<evidence type="ECO:0008006" key="7">
    <source>
        <dbReference type="Google" id="ProtNLM"/>
    </source>
</evidence>
<reference evidence="3 5" key="1">
    <citation type="submission" date="2015-11" db="EMBL/GenBank/DDBJ databases">
        <title>Genomic analysis of 38 Legionella species identifies large and diverse effector repertoires.</title>
        <authorList>
            <person name="Burstein D."/>
            <person name="Amaro F."/>
            <person name="Zusman T."/>
            <person name="Lifshitz Z."/>
            <person name="Cohen O."/>
            <person name="Gilbert J.A."/>
            <person name="Pupko T."/>
            <person name="Shuman H.A."/>
            <person name="Segal G."/>
        </authorList>
    </citation>
    <scope>NUCLEOTIDE SEQUENCE [LARGE SCALE GENOMIC DNA]</scope>
    <source>
        <strain evidence="3 5">CDC#1407-AL-14</strain>
    </source>
</reference>
<reference evidence="4 6" key="2">
    <citation type="submission" date="2018-06" db="EMBL/GenBank/DDBJ databases">
        <authorList>
            <consortium name="Pathogen Informatics"/>
            <person name="Doyle S."/>
        </authorList>
    </citation>
    <scope>NUCLEOTIDE SEQUENCE [LARGE SCALE GENOMIC DNA]</scope>
    <source>
        <strain evidence="4 6">NCTC12437</strain>
    </source>
</reference>
<gene>
    <name evidence="3" type="ORF">Lbir_2368</name>
    <name evidence="4" type="ORF">NCTC12437_03044</name>
</gene>
<evidence type="ECO:0000313" key="5">
    <source>
        <dbReference type="Proteomes" id="UP000054735"/>
    </source>
</evidence>
<keyword evidence="2" id="KW-1133">Transmembrane helix</keyword>
<dbReference type="AlphaFoldDB" id="A0A378IDW9"/>
<keyword evidence="2" id="KW-0472">Membrane</keyword>
<dbReference type="Proteomes" id="UP000255066">
    <property type="component" value="Unassembled WGS sequence"/>
</dbReference>
<keyword evidence="5" id="KW-1185">Reference proteome</keyword>
<dbReference type="STRING" id="28083.Lbir_2368"/>
<dbReference type="OrthoDB" id="5652566at2"/>
<feature type="transmembrane region" description="Helical" evidence="2">
    <location>
        <begin position="62"/>
        <end position="88"/>
    </location>
</feature>
<evidence type="ECO:0000313" key="3">
    <source>
        <dbReference type="EMBL" id="KTC68835.1"/>
    </source>
</evidence>
<feature type="region of interest" description="Disordered" evidence="1">
    <location>
        <begin position="159"/>
        <end position="179"/>
    </location>
</feature>
<dbReference type="RefSeq" id="WP_058524375.1">
    <property type="nucleotide sequence ID" value="NZ_CAAAHV010000007.1"/>
</dbReference>
<proteinExistence type="predicted"/>
<evidence type="ECO:0000313" key="4">
    <source>
        <dbReference type="EMBL" id="STX33223.1"/>
    </source>
</evidence>
<dbReference type="EMBL" id="UGNW01000001">
    <property type="protein sequence ID" value="STX33223.1"/>
    <property type="molecule type" value="Genomic_DNA"/>
</dbReference>
<organism evidence="4 6">
    <name type="scientific">Legionella birminghamensis</name>
    <dbReference type="NCBI Taxonomy" id="28083"/>
    <lineage>
        <taxon>Bacteria</taxon>
        <taxon>Pseudomonadati</taxon>
        <taxon>Pseudomonadota</taxon>
        <taxon>Gammaproteobacteria</taxon>
        <taxon>Legionellales</taxon>
        <taxon>Legionellaceae</taxon>
        <taxon>Legionella</taxon>
    </lineage>
</organism>
<keyword evidence="2" id="KW-0812">Transmembrane</keyword>
<protein>
    <recommendedName>
        <fullName evidence="7">Transmembrane protein</fullName>
    </recommendedName>
</protein>
<evidence type="ECO:0000256" key="1">
    <source>
        <dbReference type="SAM" id="MobiDB-lite"/>
    </source>
</evidence>
<dbReference type="PROSITE" id="PS51257">
    <property type="entry name" value="PROKAR_LIPOPROTEIN"/>
    <property type="match status" value="1"/>
</dbReference>